<comment type="similarity">
    <text evidence="5">Belongs to the COX19 family.</text>
</comment>
<dbReference type="AlphaFoldDB" id="A0A4Q4M3S2"/>
<comment type="function">
    <text evidence="4">Required for the assembly of mitochondrial cytochrome c oxidase.</text>
</comment>
<evidence type="ECO:0000256" key="3">
    <source>
        <dbReference type="ARBA" id="ARBA00023157"/>
    </source>
</evidence>
<accession>A0A4Q4M3S2</accession>
<dbReference type="InterPro" id="IPR010625">
    <property type="entry name" value="CHCH"/>
</dbReference>
<gene>
    <name evidence="8" type="ORF">AA0114_g10976</name>
</gene>
<dbReference type="EMBL" id="PDXA01000053">
    <property type="protein sequence ID" value="RYN40539.1"/>
    <property type="molecule type" value="Genomic_DNA"/>
</dbReference>
<dbReference type="GO" id="GO:0033617">
    <property type="term" value="P:mitochondrial respiratory chain complex IV assembly"/>
    <property type="evidence" value="ECO:0007669"/>
    <property type="project" value="TreeGrafter"/>
</dbReference>
<dbReference type="InterPro" id="IPR051383">
    <property type="entry name" value="COX19"/>
</dbReference>
<keyword evidence="2" id="KW-0963">Cytoplasm</keyword>
<evidence type="ECO:0000256" key="1">
    <source>
        <dbReference type="ARBA" id="ARBA00004496"/>
    </source>
</evidence>
<dbReference type="PANTHER" id="PTHR21107:SF2">
    <property type="entry name" value="CYTOCHROME C OXIDASE ASSEMBLY PROTEIN COX19"/>
    <property type="match status" value="1"/>
</dbReference>
<comment type="caution">
    <text evidence="8">The sequence shown here is derived from an EMBL/GenBank/DDBJ whole genome shotgun (WGS) entry which is preliminary data.</text>
</comment>
<keyword evidence="3" id="KW-1015">Disulfide bond</keyword>
<evidence type="ECO:0000313" key="9">
    <source>
        <dbReference type="Proteomes" id="UP000292402"/>
    </source>
</evidence>
<feature type="domain" description="CHCH" evidence="7">
    <location>
        <begin position="34"/>
        <end position="68"/>
    </location>
</feature>
<evidence type="ECO:0000256" key="6">
    <source>
        <dbReference type="SAM" id="MobiDB-lite"/>
    </source>
</evidence>
<proteinExistence type="inferred from homology"/>
<dbReference type="Pfam" id="PF06747">
    <property type="entry name" value="CHCH"/>
    <property type="match status" value="1"/>
</dbReference>
<dbReference type="PANTHER" id="PTHR21107">
    <property type="entry name" value="CYTOCHROME C OXIDASE ASSEMBLY PROTEIN COX19"/>
    <property type="match status" value="1"/>
</dbReference>
<name>A0A4Q4M3S2_9PLEO</name>
<reference evidence="9" key="1">
    <citation type="journal article" date="2019" name="bioRxiv">
        <title>Genomics, evolutionary history and diagnostics of the Alternaria alternata species group including apple and Asian pear pathotypes.</title>
        <authorList>
            <person name="Armitage A.D."/>
            <person name="Cockerton H.M."/>
            <person name="Sreenivasaprasad S."/>
            <person name="Woodhall J.W."/>
            <person name="Lane C.R."/>
            <person name="Harrison R.J."/>
            <person name="Clarkson J.P."/>
        </authorList>
    </citation>
    <scope>NUCLEOTIDE SEQUENCE [LARGE SCALE GENOMIC DNA]</scope>
    <source>
        <strain evidence="9">FERA 1082</strain>
    </source>
</reference>
<evidence type="ECO:0000256" key="4">
    <source>
        <dbReference type="ARBA" id="ARBA00037279"/>
    </source>
</evidence>
<organism evidence="8 9">
    <name type="scientific">Alternaria tenuissima</name>
    <dbReference type="NCBI Taxonomy" id="119927"/>
    <lineage>
        <taxon>Eukaryota</taxon>
        <taxon>Fungi</taxon>
        <taxon>Dikarya</taxon>
        <taxon>Ascomycota</taxon>
        <taxon>Pezizomycotina</taxon>
        <taxon>Dothideomycetes</taxon>
        <taxon>Pleosporomycetidae</taxon>
        <taxon>Pleosporales</taxon>
        <taxon>Pleosporineae</taxon>
        <taxon>Pleosporaceae</taxon>
        <taxon>Alternaria</taxon>
        <taxon>Alternaria sect. Alternaria</taxon>
        <taxon>Alternaria alternata complex</taxon>
    </lineage>
</organism>
<evidence type="ECO:0000313" key="8">
    <source>
        <dbReference type="EMBL" id="RYN40539.1"/>
    </source>
</evidence>
<dbReference type="GO" id="GO:0005758">
    <property type="term" value="C:mitochondrial intermembrane space"/>
    <property type="evidence" value="ECO:0007669"/>
    <property type="project" value="TreeGrafter"/>
</dbReference>
<evidence type="ECO:0000259" key="7">
    <source>
        <dbReference type="Pfam" id="PF06747"/>
    </source>
</evidence>
<sequence>MSNFGGAGLGQKVIRPNPPERGSFPLDHDVSGECKEIMLSYLRCIKSHRGTNDPECRNLSKSYLSCRMDRQESHGP</sequence>
<dbReference type="PROSITE" id="PS51808">
    <property type="entry name" value="CHCH"/>
    <property type="match status" value="1"/>
</dbReference>
<evidence type="ECO:0000256" key="5">
    <source>
        <dbReference type="ARBA" id="ARBA00038223"/>
    </source>
</evidence>
<feature type="region of interest" description="Disordered" evidence="6">
    <location>
        <begin position="1"/>
        <end position="27"/>
    </location>
</feature>
<dbReference type="Proteomes" id="UP000292402">
    <property type="component" value="Unassembled WGS sequence"/>
</dbReference>
<protein>
    <recommendedName>
        <fullName evidence="7">CHCH domain-containing protein</fullName>
    </recommendedName>
</protein>
<comment type="subcellular location">
    <subcellularLocation>
        <location evidence="1">Cytoplasm</location>
    </subcellularLocation>
</comment>
<evidence type="ECO:0000256" key="2">
    <source>
        <dbReference type="ARBA" id="ARBA00022490"/>
    </source>
</evidence>